<proteinExistence type="predicted"/>
<dbReference type="PANTHER" id="PTHR43881:SF5">
    <property type="entry name" value="GAMMA-GLUTAMYLTRANSPEPTIDASE"/>
    <property type="match status" value="1"/>
</dbReference>
<comment type="caution">
    <text evidence="1">The sequence shown here is derived from an EMBL/GenBank/DDBJ whole genome shotgun (WGS) entry which is preliminary data.</text>
</comment>
<evidence type="ECO:0000313" key="1">
    <source>
        <dbReference type="EMBL" id="PXF32478.1"/>
    </source>
</evidence>
<protein>
    <submittedName>
        <fullName evidence="1">Gamma-glutamyltransferase</fullName>
    </submittedName>
</protein>
<accession>A0ABX5M473</accession>
<dbReference type="InterPro" id="IPR043137">
    <property type="entry name" value="GGT_ssub_C"/>
</dbReference>
<dbReference type="Proteomes" id="UP000248090">
    <property type="component" value="Unassembled WGS sequence"/>
</dbReference>
<organism evidence="1 2">
    <name type="scientific">Pokkaliibacter plantistimulans</name>
    <dbReference type="NCBI Taxonomy" id="1635171"/>
    <lineage>
        <taxon>Bacteria</taxon>
        <taxon>Pseudomonadati</taxon>
        <taxon>Pseudomonadota</taxon>
        <taxon>Gammaproteobacteria</taxon>
        <taxon>Oceanospirillales</taxon>
        <taxon>Balneatrichaceae</taxon>
        <taxon>Pokkaliibacter</taxon>
    </lineage>
</organism>
<name>A0ABX5M473_9GAMM</name>
<dbReference type="Gene3D" id="3.60.20.40">
    <property type="match status" value="1"/>
</dbReference>
<dbReference type="InterPro" id="IPR043138">
    <property type="entry name" value="GGT_lsub"/>
</dbReference>
<dbReference type="PANTHER" id="PTHR43881">
    <property type="entry name" value="GAMMA-GLUTAMYLTRANSPEPTIDASE (AFU_ORTHOLOGUE AFUA_4G13580)"/>
    <property type="match status" value="1"/>
</dbReference>
<sequence>MESSTQALTGKVAMTAPHYKATEVGLAVLQEGGSAIEAMVAAAAAIAVVYPHMNSLGGDGFWLIQRPGEAPVAIDACGFSAALANNDFYTRQGLSAIPERGPLAAVTLGGTLGGWAKALEIDQHASLPLSRLLEPARALAADGITVTASLEAASRKTFDALQAVPGFAPVYLPEGKVLQEGETLRNPKLAHFISLLAEQGLMSAYQGEIGATIAVELERLGSPLRVSDYQDYSAQVVTPLSVAISQGLLYNLPAPTQGLASLLILGVYDRVRAERCGARDWSEAEQVHHLVESTKQAFIVRDREVTDPGRLKCDWNALLDEPHLQQLAAQVDSDKALPWPHVAKHGDTIWMGALDQHGTMVSFIQSIYWEFGSGVVIEPYGLICNNRGVSFSLDASHANALGPRLKPFHTLNPAMAILNDGRRVVYGTMGGEGQPQTQAALFSRYLYEGYSLPEAIARGRWLLGRTWGETSFNLKLEADLDARVGNELRQRGHDIAVVPAQVEMMGHAGAIALMSDGSVEAATDPRSDGAALVG</sequence>
<dbReference type="InterPro" id="IPR052896">
    <property type="entry name" value="GGT-like_enzyme"/>
</dbReference>
<gene>
    <name evidence="1" type="ORF">WH50_04375</name>
</gene>
<evidence type="ECO:0000313" key="2">
    <source>
        <dbReference type="Proteomes" id="UP000248090"/>
    </source>
</evidence>
<dbReference type="Pfam" id="PF01019">
    <property type="entry name" value="G_glu_transpept"/>
    <property type="match status" value="1"/>
</dbReference>
<dbReference type="EMBL" id="LAPT01000018">
    <property type="protein sequence ID" value="PXF32478.1"/>
    <property type="molecule type" value="Genomic_DNA"/>
</dbReference>
<keyword evidence="2" id="KW-1185">Reference proteome</keyword>
<dbReference type="Gene3D" id="1.10.246.130">
    <property type="match status" value="1"/>
</dbReference>
<dbReference type="PRINTS" id="PR01210">
    <property type="entry name" value="GGTRANSPTASE"/>
</dbReference>
<reference evidence="1 2" key="1">
    <citation type="submission" date="2015-03" db="EMBL/GenBank/DDBJ databases">
        <authorList>
            <person name="Krishnan R."/>
            <person name="Midha S."/>
            <person name="Patil P.B."/>
            <person name="Rameshkumar N."/>
        </authorList>
    </citation>
    <scope>NUCLEOTIDE SEQUENCE [LARGE SCALE GENOMIC DNA]</scope>
    <source>
        <strain evidence="1 2">L1E11</strain>
    </source>
</reference>
<dbReference type="SUPFAM" id="SSF56235">
    <property type="entry name" value="N-terminal nucleophile aminohydrolases (Ntn hydrolases)"/>
    <property type="match status" value="1"/>
</dbReference>
<dbReference type="InterPro" id="IPR029055">
    <property type="entry name" value="Ntn_hydrolases_N"/>
</dbReference>